<evidence type="ECO:0000313" key="2">
    <source>
        <dbReference type="Proteomes" id="UP001398420"/>
    </source>
</evidence>
<evidence type="ECO:0000313" key="1">
    <source>
        <dbReference type="EMBL" id="MEL5989331.1"/>
    </source>
</evidence>
<name>A0ABU9LRL0_9BACL</name>
<accession>A0ABU9LRL0</accession>
<proteinExistence type="predicted"/>
<dbReference type="Proteomes" id="UP001398420">
    <property type="component" value="Unassembled WGS sequence"/>
</dbReference>
<dbReference type="EMBL" id="JBCEWA010000011">
    <property type="protein sequence ID" value="MEL5989331.1"/>
    <property type="molecule type" value="Genomic_DNA"/>
</dbReference>
<reference evidence="1 2" key="1">
    <citation type="submission" date="2024-04" db="EMBL/GenBank/DDBJ databases">
        <authorList>
            <person name="Wu Y.S."/>
            <person name="Zhang L."/>
        </authorList>
    </citation>
    <scope>NUCLEOTIDE SEQUENCE [LARGE SCALE GENOMIC DNA]</scope>
    <source>
        <strain evidence="1 2">KG-01</strain>
    </source>
</reference>
<dbReference type="RefSeq" id="WP_087680547.1">
    <property type="nucleotide sequence ID" value="NZ_CP147847.1"/>
</dbReference>
<organism evidence="1 2">
    <name type="scientific">Kurthia gibsonii</name>
    <dbReference type="NCBI Taxonomy" id="33946"/>
    <lineage>
        <taxon>Bacteria</taxon>
        <taxon>Bacillati</taxon>
        <taxon>Bacillota</taxon>
        <taxon>Bacilli</taxon>
        <taxon>Bacillales</taxon>
        <taxon>Caryophanaceae</taxon>
        <taxon>Kurthia</taxon>
    </lineage>
</organism>
<gene>
    <name evidence="1" type="ORF">AAF454_13040</name>
</gene>
<protein>
    <submittedName>
        <fullName evidence="1">Uncharacterized protein</fullName>
    </submittedName>
</protein>
<comment type="caution">
    <text evidence="1">The sequence shown here is derived from an EMBL/GenBank/DDBJ whole genome shotgun (WGS) entry which is preliminary data.</text>
</comment>
<sequence length="97" mass="11493">MLTKIRKVKFEPATKKPVYQVIMECPEGQQLYIKFDYTQATGNFWPLQVIYNKKGYGSKLAWYTQKVEKMPVQEFLGNISAKINRKYDFTFKEPLTK</sequence>
<keyword evidence="2" id="KW-1185">Reference proteome</keyword>